<dbReference type="Proteomes" id="UP000520767">
    <property type="component" value="Unassembled WGS sequence"/>
</dbReference>
<protein>
    <submittedName>
        <fullName evidence="1">Uncharacterized protein</fullName>
    </submittedName>
</protein>
<comment type="caution">
    <text evidence="1">The sequence shown here is derived from an EMBL/GenBank/DDBJ whole genome shotgun (WGS) entry which is preliminary data.</text>
</comment>
<gene>
    <name evidence="1" type="ORF">FHR82_000704</name>
</gene>
<organism evidence="1 2">
    <name type="scientific">Actinophytocola algeriensis</name>
    <dbReference type="NCBI Taxonomy" id="1768010"/>
    <lineage>
        <taxon>Bacteria</taxon>
        <taxon>Bacillati</taxon>
        <taxon>Actinomycetota</taxon>
        <taxon>Actinomycetes</taxon>
        <taxon>Pseudonocardiales</taxon>
        <taxon>Pseudonocardiaceae</taxon>
    </lineage>
</organism>
<evidence type="ECO:0000313" key="1">
    <source>
        <dbReference type="EMBL" id="MBB4904494.1"/>
    </source>
</evidence>
<dbReference type="EMBL" id="JACHJQ010000001">
    <property type="protein sequence ID" value="MBB4904494.1"/>
    <property type="molecule type" value="Genomic_DNA"/>
</dbReference>
<evidence type="ECO:0000313" key="2">
    <source>
        <dbReference type="Proteomes" id="UP000520767"/>
    </source>
</evidence>
<keyword evidence="2" id="KW-1185">Reference proteome</keyword>
<proteinExistence type="predicted"/>
<sequence length="89" mass="9109">MAGSLGWGVGLAPPARFRGSGGVPKDPFVACGVRKGPFVVVGVMKDPFVTSGVRKGPFVVLGVMKDPFVMPGVRKGSFVAFGVIGCRTG</sequence>
<name>A0A7W7Q023_9PSEU</name>
<accession>A0A7W7Q023</accession>
<dbReference type="AlphaFoldDB" id="A0A7W7Q023"/>
<reference evidence="1 2" key="1">
    <citation type="submission" date="2020-08" db="EMBL/GenBank/DDBJ databases">
        <title>Genomic Encyclopedia of Type Strains, Phase III (KMG-III): the genomes of soil and plant-associated and newly described type strains.</title>
        <authorList>
            <person name="Whitman W."/>
        </authorList>
    </citation>
    <scope>NUCLEOTIDE SEQUENCE [LARGE SCALE GENOMIC DNA]</scope>
    <source>
        <strain evidence="1 2">CECT 8960</strain>
    </source>
</reference>